<accession>A0A554LRV1</accession>
<evidence type="ECO:0000313" key="2">
    <source>
        <dbReference type="Proteomes" id="UP000318711"/>
    </source>
</evidence>
<name>A0A554LRV1_9BACT</name>
<sequence>MEKREVRILMVDSSFRESFGAEKDLIDFLTDFLPTKYGVELTLVFCDNYNAGVVELGRSGLGRSGYDLVIVEPNFMSGDFTSRTTTLDPLTIGKKFLGILKSVYPEMPVVVFTTSMELETYCRERNYAYVGKPVPLEKLGQVVAEKLGLRRSDEVILEELIITQAENFHIFCFF</sequence>
<evidence type="ECO:0000313" key="1">
    <source>
        <dbReference type="EMBL" id="TSC95602.1"/>
    </source>
</evidence>
<evidence type="ECO:0008006" key="3">
    <source>
        <dbReference type="Google" id="ProtNLM"/>
    </source>
</evidence>
<organism evidence="1 2">
    <name type="scientific">Candidatus Berkelbacteria bacterium Licking1014_2</name>
    <dbReference type="NCBI Taxonomy" id="2017146"/>
    <lineage>
        <taxon>Bacteria</taxon>
        <taxon>Candidatus Berkelbacteria</taxon>
    </lineage>
</organism>
<protein>
    <recommendedName>
        <fullName evidence="3">Response regulatory domain-containing protein</fullName>
    </recommendedName>
</protein>
<proteinExistence type="predicted"/>
<reference evidence="1 2" key="1">
    <citation type="submission" date="2017-07" db="EMBL/GenBank/DDBJ databases">
        <title>Mechanisms for carbon and nitrogen cycling indicate functional differentiation within the Candidate Phyla Radiation.</title>
        <authorList>
            <person name="Danczak R.E."/>
            <person name="Johnston M.D."/>
            <person name="Kenah C."/>
            <person name="Slattery M."/>
            <person name="Wrighton K.C."/>
            <person name="Wilkins M.J."/>
        </authorList>
    </citation>
    <scope>NUCLEOTIDE SEQUENCE [LARGE SCALE GENOMIC DNA]</scope>
    <source>
        <strain evidence="1">Licking1014_2</strain>
    </source>
</reference>
<comment type="caution">
    <text evidence="1">The sequence shown here is derived from an EMBL/GenBank/DDBJ whole genome shotgun (WGS) entry which is preliminary data.</text>
</comment>
<dbReference type="EMBL" id="VMGL01000061">
    <property type="protein sequence ID" value="TSC95602.1"/>
    <property type="molecule type" value="Genomic_DNA"/>
</dbReference>
<dbReference type="AlphaFoldDB" id="A0A554LRV1"/>
<dbReference type="Proteomes" id="UP000318711">
    <property type="component" value="Unassembled WGS sequence"/>
</dbReference>
<gene>
    <name evidence="1" type="ORF">CEN88_452</name>
</gene>